<comment type="catalytic activity">
    <reaction evidence="15">
        <text>a ubiquinone + NADH + 5 H(+)(in) = a ubiquinol + NAD(+) + 4 H(+)(out)</text>
        <dbReference type="Rhea" id="RHEA:29091"/>
        <dbReference type="Rhea" id="RHEA-COMP:9565"/>
        <dbReference type="Rhea" id="RHEA-COMP:9566"/>
        <dbReference type="ChEBI" id="CHEBI:15378"/>
        <dbReference type="ChEBI" id="CHEBI:16389"/>
        <dbReference type="ChEBI" id="CHEBI:17976"/>
        <dbReference type="ChEBI" id="CHEBI:57540"/>
        <dbReference type="ChEBI" id="CHEBI:57945"/>
        <dbReference type="EC" id="7.1.1.2"/>
    </reaction>
</comment>
<keyword evidence="5" id="KW-0813">Transport</keyword>
<evidence type="ECO:0000256" key="4">
    <source>
        <dbReference type="ARBA" id="ARBA00021095"/>
    </source>
</evidence>
<dbReference type="InterPro" id="IPR050269">
    <property type="entry name" value="ComplexI_Subunit6"/>
</dbReference>
<comment type="subcellular location">
    <subcellularLocation>
        <location evidence="1">Mitochondrion membrane</location>
        <topology evidence="1">Multi-pass membrane protein</topology>
    </subcellularLocation>
</comment>
<reference evidence="17" key="1">
    <citation type="submission" date="2015-09" db="EMBL/GenBank/DDBJ databases">
        <title>Staphyliniformia phylogenetics from de novo mitogenomic assemblies.</title>
        <authorList>
            <person name="Favreau E.A."/>
            <person name="Linard B."/>
            <person name="Vogler A.P."/>
        </authorList>
    </citation>
    <scope>NUCLEOTIDE SEQUENCE</scope>
</reference>
<keyword evidence="6" id="KW-0679">Respiratory chain</keyword>
<evidence type="ECO:0000256" key="5">
    <source>
        <dbReference type="ARBA" id="ARBA00022448"/>
    </source>
</evidence>
<dbReference type="EMBL" id="KT780694">
    <property type="protein sequence ID" value="ALO71147.1"/>
    <property type="molecule type" value="Genomic_DNA"/>
</dbReference>
<keyword evidence="8" id="KW-1278">Translocase</keyword>
<evidence type="ECO:0000256" key="16">
    <source>
        <dbReference type="SAM" id="Phobius"/>
    </source>
</evidence>
<evidence type="ECO:0000256" key="11">
    <source>
        <dbReference type="ARBA" id="ARBA00023027"/>
    </source>
</evidence>
<organism evidence="17">
    <name type="scientific">Stenus comma</name>
    <dbReference type="NCBI Taxonomy" id="513399"/>
    <lineage>
        <taxon>Eukaryota</taxon>
        <taxon>Metazoa</taxon>
        <taxon>Ecdysozoa</taxon>
        <taxon>Arthropoda</taxon>
        <taxon>Hexapoda</taxon>
        <taxon>Insecta</taxon>
        <taxon>Pterygota</taxon>
        <taxon>Neoptera</taxon>
        <taxon>Endopterygota</taxon>
        <taxon>Coleoptera</taxon>
        <taxon>Polyphaga</taxon>
        <taxon>Staphyliniformia</taxon>
        <taxon>Staphylinidae</taxon>
        <taxon>Staphylininae group</taxon>
        <taxon>Steninae</taxon>
        <taxon>Stenus</taxon>
    </lineage>
</organism>
<sequence length="153" mass="18096">MFLTMMLILSSIILMVNHPLMVSIILLIQILIIALMKIILIKFSWFSYMIFLIMIGGLLIIFTYMTSIASNESFKFNKNQLLLMLMSLTSMSILINYFLIETTEKLNFYINFIKFFNYPINFFIIFLFFYLFITLIACVKICNFNQGPIRQKI</sequence>
<keyword evidence="13 16" id="KW-0472">Membrane</keyword>
<name>A0A0S2M903_9COLE</name>
<evidence type="ECO:0000256" key="3">
    <source>
        <dbReference type="ARBA" id="ARBA00012944"/>
    </source>
</evidence>
<evidence type="ECO:0000256" key="1">
    <source>
        <dbReference type="ARBA" id="ARBA00004225"/>
    </source>
</evidence>
<evidence type="ECO:0000256" key="6">
    <source>
        <dbReference type="ARBA" id="ARBA00022660"/>
    </source>
</evidence>
<geneLocation type="mitochondrion" evidence="17"/>
<evidence type="ECO:0000256" key="8">
    <source>
        <dbReference type="ARBA" id="ARBA00022967"/>
    </source>
</evidence>
<keyword evidence="7 16" id="KW-0812">Transmembrane</keyword>
<dbReference type="PANTHER" id="PTHR11435">
    <property type="entry name" value="NADH UBIQUINONE OXIDOREDUCTASE SUBUNIT ND6"/>
    <property type="match status" value="1"/>
</dbReference>
<keyword evidence="10 16" id="KW-1133">Transmembrane helix</keyword>
<keyword evidence="12 17" id="KW-0496">Mitochondrion</keyword>
<accession>A0A0S2M903</accession>
<feature type="transmembrane region" description="Helical" evidence="16">
    <location>
        <begin position="120"/>
        <end position="142"/>
    </location>
</feature>
<dbReference type="GO" id="GO:0008137">
    <property type="term" value="F:NADH dehydrogenase (ubiquinone) activity"/>
    <property type="evidence" value="ECO:0007669"/>
    <property type="project" value="UniProtKB-EC"/>
</dbReference>
<keyword evidence="9" id="KW-0249">Electron transport</keyword>
<feature type="transmembrane region" description="Helical" evidence="16">
    <location>
        <begin position="81"/>
        <end position="100"/>
    </location>
</feature>
<evidence type="ECO:0000256" key="10">
    <source>
        <dbReference type="ARBA" id="ARBA00022989"/>
    </source>
</evidence>
<keyword evidence="11" id="KW-0520">NAD</keyword>
<gene>
    <name evidence="17" type="primary">nad6</name>
</gene>
<evidence type="ECO:0000256" key="9">
    <source>
        <dbReference type="ARBA" id="ARBA00022982"/>
    </source>
</evidence>
<evidence type="ECO:0000256" key="13">
    <source>
        <dbReference type="ARBA" id="ARBA00023136"/>
    </source>
</evidence>
<evidence type="ECO:0000256" key="7">
    <source>
        <dbReference type="ARBA" id="ARBA00022692"/>
    </source>
</evidence>
<dbReference type="GO" id="GO:0031966">
    <property type="term" value="C:mitochondrial membrane"/>
    <property type="evidence" value="ECO:0007669"/>
    <property type="project" value="UniProtKB-SubCell"/>
</dbReference>
<evidence type="ECO:0000256" key="2">
    <source>
        <dbReference type="ARBA" id="ARBA00005698"/>
    </source>
</evidence>
<comment type="similarity">
    <text evidence="2">Belongs to the complex I subunit 6 family.</text>
</comment>
<feature type="transmembrane region" description="Helical" evidence="16">
    <location>
        <begin position="12"/>
        <end position="39"/>
    </location>
</feature>
<protein>
    <recommendedName>
        <fullName evidence="4">NADH-ubiquinone oxidoreductase chain 6</fullName>
        <ecNumber evidence="3">7.1.1.2</ecNumber>
    </recommendedName>
    <alternativeName>
        <fullName evidence="14">NADH dehydrogenase subunit 6</fullName>
    </alternativeName>
</protein>
<dbReference type="AlphaFoldDB" id="A0A0S2M903"/>
<evidence type="ECO:0000313" key="17">
    <source>
        <dbReference type="EMBL" id="ALO71147.1"/>
    </source>
</evidence>
<evidence type="ECO:0000256" key="12">
    <source>
        <dbReference type="ARBA" id="ARBA00023128"/>
    </source>
</evidence>
<proteinExistence type="inferred from homology"/>
<evidence type="ECO:0000256" key="15">
    <source>
        <dbReference type="ARBA" id="ARBA00049551"/>
    </source>
</evidence>
<evidence type="ECO:0000256" key="14">
    <source>
        <dbReference type="ARBA" id="ARBA00031019"/>
    </source>
</evidence>
<dbReference type="EC" id="7.1.1.2" evidence="3"/>
<feature type="transmembrane region" description="Helical" evidence="16">
    <location>
        <begin position="45"/>
        <end position="69"/>
    </location>
</feature>
<dbReference type="PANTHER" id="PTHR11435:SF1">
    <property type="entry name" value="NADH-UBIQUINONE OXIDOREDUCTASE CHAIN 6"/>
    <property type="match status" value="1"/>
</dbReference>